<accession>A0A8H4T9F6</accession>
<reference evidence="7" key="1">
    <citation type="journal article" date="2020" name="BMC Genomics">
        <title>Correction to: Identification and distribution of gene clusters required for synthesis of sphingolipid metabolism inhibitors in diverse species of the filamentous fungus Fusarium.</title>
        <authorList>
            <person name="Kim H.S."/>
            <person name="Lohmar J.M."/>
            <person name="Busman M."/>
            <person name="Brown D.W."/>
            <person name="Naumann T.A."/>
            <person name="Divon H.H."/>
            <person name="Lysoe E."/>
            <person name="Uhlig S."/>
            <person name="Proctor R.H."/>
        </authorList>
    </citation>
    <scope>NUCLEOTIDE SEQUENCE</scope>
    <source>
        <strain evidence="7">NRRL 45417</strain>
    </source>
</reference>
<name>A0A8H4T9F6_9HYPO</name>
<reference evidence="7" key="2">
    <citation type="submission" date="2020-05" db="EMBL/GenBank/DDBJ databases">
        <authorList>
            <person name="Kim H.-S."/>
            <person name="Proctor R.H."/>
            <person name="Brown D.W."/>
        </authorList>
    </citation>
    <scope>NUCLEOTIDE SEQUENCE</scope>
    <source>
        <strain evidence="7">NRRL 45417</strain>
    </source>
</reference>
<dbReference type="GO" id="GO:0000978">
    <property type="term" value="F:RNA polymerase II cis-regulatory region sequence-specific DNA binding"/>
    <property type="evidence" value="ECO:0007669"/>
    <property type="project" value="TreeGrafter"/>
</dbReference>
<dbReference type="GO" id="GO:0006351">
    <property type="term" value="P:DNA-templated transcription"/>
    <property type="evidence" value="ECO:0007669"/>
    <property type="project" value="InterPro"/>
</dbReference>
<gene>
    <name evidence="7" type="ORF">FGADI_5799</name>
</gene>
<organism evidence="7 8">
    <name type="scientific">Fusarium gaditjirri</name>
    <dbReference type="NCBI Taxonomy" id="282569"/>
    <lineage>
        <taxon>Eukaryota</taxon>
        <taxon>Fungi</taxon>
        <taxon>Dikarya</taxon>
        <taxon>Ascomycota</taxon>
        <taxon>Pezizomycotina</taxon>
        <taxon>Sordariomycetes</taxon>
        <taxon>Hypocreomycetidae</taxon>
        <taxon>Hypocreales</taxon>
        <taxon>Nectriaceae</taxon>
        <taxon>Fusarium</taxon>
        <taxon>Fusarium nisikadoi species complex</taxon>
    </lineage>
</organism>
<evidence type="ECO:0000256" key="1">
    <source>
        <dbReference type="ARBA" id="ARBA00022723"/>
    </source>
</evidence>
<dbReference type="SMART" id="SM00906">
    <property type="entry name" value="Fungal_trans"/>
    <property type="match status" value="1"/>
</dbReference>
<feature type="domain" description="Zn(2)-C6 fungal-type" evidence="6">
    <location>
        <begin position="628"/>
        <end position="659"/>
    </location>
</feature>
<dbReference type="CDD" id="cd00067">
    <property type="entry name" value="GAL4"/>
    <property type="match status" value="1"/>
</dbReference>
<dbReference type="EMBL" id="JABFAI010000134">
    <property type="protein sequence ID" value="KAF4953691.1"/>
    <property type="molecule type" value="Genomic_DNA"/>
</dbReference>
<protein>
    <recommendedName>
        <fullName evidence="6">Zn(2)-C6 fungal-type domain-containing protein</fullName>
    </recommendedName>
</protein>
<dbReference type="PANTHER" id="PTHR47424:SF5">
    <property type="entry name" value="ZN(II)2CYS6 TRANSCRIPTION FACTOR (EUROFUNG)"/>
    <property type="match status" value="1"/>
</dbReference>
<dbReference type="InterPro" id="IPR007219">
    <property type="entry name" value="XnlR_reg_dom"/>
</dbReference>
<keyword evidence="2" id="KW-0805">Transcription regulation</keyword>
<dbReference type="Gene3D" id="4.10.240.10">
    <property type="entry name" value="Zn(2)-C6 fungal-type DNA-binding domain"/>
    <property type="match status" value="1"/>
</dbReference>
<proteinExistence type="predicted"/>
<dbReference type="SUPFAM" id="SSF57701">
    <property type="entry name" value="Zn2/Cys6 DNA-binding domain"/>
    <property type="match status" value="1"/>
</dbReference>
<dbReference type="Pfam" id="PF00172">
    <property type="entry name" value="Zn_clus"/>
    <property type="match status" value="1"/>
</dbReference>
<dbReference type="CDD" id="cd12148">
    <property type="entry name" value="fungal_TF_MHR"/>
    <property type="match status" value="1"/>
</dbReference>
<dbReference type="InterPro" id="IPR001138">
    <property type="entry name" value="Zn2Cys6_DnaBD"/>
</dbReference>
<dbReference type="GO" id="GO:0000981">
    <property type="term" value="F:DNA-binding transcription factor activity, RNA polymerase II-specific"/>
    <property type="evidence" value="ECO:0007669"/>
    <property type="project" value="InterPro"/>
</dbReference>
<sequence length="1238" mass="140561">MNITYSPLLGNSIRILDVSFSKDHSEPICNFRVVPLENPPEYTAISYCWDNSTAIARIQFQNGDPLPISQTLLDLFNSLKKKYSKVTLWIDAICINQEDTAEKEFQVPLMGNIYSRSTEVLVWLGNSDNITKNAFRFMKSEEKSSETKPEPLVRLSSFYDKFQSLYRKVSGSNRQESDEFGLENMLLLLQRPWFQRVWVIQEIAAGRNIQVVCGDDSVDLERFSDGVSAIWNSFVGLGRYQDDHPAILGFWCVTRMLSIREEYQKMVEGGGSGVCYETLLQAAYHCQATRTCDKVFAFHGIADGRPVPKANYRITEEQVFVETAEALLCNGDSLDLLALSWMGYMRQHSSIPTWAPDLRCHAYDEPLVLCDSAGWDAGGRLYTSPRIDTESSRRLRLQVKPIDTIDVICPAFASWVVEQQRAAVEPVLALRSRLAGDLSNEAWMDRLAESLIMGLDIDDHPLRVGMPGWDEHRRHFDEWLHWVQSSSRQKDLDRIQSNKYHRIIRPRIDTMKAFATSRGFFGIGPEPTLEGDVVFTVPGCRVPLVLRPDPLTGDKEMGSSSVQTWTLVSWCFIDGLMFGEAMDLDKPVEEIILRAPHLRSMFCTFQGTTEPSDSATLKESKPTRGLHACGNCKRRKIRCDGRKPCNQCESRDLQARCVYTQQIQRVVPSKRTLEGLSKSLKERDAILNRLFPNHSILDLTSLSDQQLREAVLHGGSADKVLPSPSDSTPQRSVTQDSQWDEERRERDPLPAEADDVNALSLPFDRQASYLGISSIRAALAAMLQVRPQLRGLLASRQANINNIARNEEARPCYHPSRALLEYPRIKWSSKGQALVDAYFQRIHIFTPMLDETSFRTNYLSGQRHDPPWLALLNMVLAMGSIVSSKSSDRDHCKYYTEAMRHLDLSAFGSSRIETLQALALAGGYYLHYINRPNRGNAILGAAFRMASALGYHREPLQQDGYGDQLEAAEVRRRTWWSLVCLDTWTTTTLGRPSFGRFSPSIDIQLPKIGLDGEDDFQEDMGMTTLVENIRFCRIATEIQDSLAVTPVLSAAGRDRFDEALINWHSHLPFILSNDRDCDEPIHLARSIMRWRYWNLRMLLYRPALLDATTNHQTKQQVDHNAIEKCQQLSKTAIEDIARTWLSHQMSGWNAVWFLYQAAMIPLLSMLWQPQSAAVVEWRDQVQVALRLFGEMQDWSLTARCSKGVVSQIFDSSSDLMGQGEQLCLEPDLDSIIGMNTDP</sequence>
<dbReference type="PROSITE" id="PS50048">
    <property type="entry name" value="ZN2_CY6_FUNGAL_2"/>
    <property type="match status" value="1"/>
</dbReference>
<evidence type="ECO:0000256" key="2">
    <source>
        <dbReference type="ARBA" id="ARBA00023015"/>
    </source>
</evidence>
<dbReference type="SMART" id="SM00066">
    <property type="entry name" value="GAL4"/>
    <property type="match status" value="1"/>
</dbReference>
<evidence type="ECO:0000256" key="5">
    <source>
        <dbReference type="SAM" id="MobiDB-lite"/>
    </source>
</evidence>
<dbReference type="Pfam" id="PF26639">
    <property type="entry name" value="Het-6_barrel"/>
    <property type="match status" value="1"/>
</dbReference>
<evidence type="ECO:0000256" key="4">
    <source>
        <dbReference type="ARBA" id="ARBA00023242"/>
    </source>
</evidence>
<dbReference type="GO" id="GO:0000435">
    <property type="term" value="P:positive regulation of transcription from RNA polymerase II promoter by galactose"/>
    <property type="evidence" value="ECO:0007669"/>
    <property type="project" value="TreeGrafter"/>
</dbReference>
<feature type="compositionally biased region" description="Polar residues" evidence="5">
    <location>
        <begin position="724"/>
        <end position="737"/>
    </location>
</feature>
<keyword evidence="8" id="KW-1185">Reference proteome</keyword>
<dbReference type="OrthoDB" id="3362851at2759"/>
<dbReference type="Proteomes" id="UP000604273">
    <property type="component" value="Unassembled WGS sequence"/>
</dbReference>
<feature type="region of interest" description="Disordered" evidence="5">
    <location>
        <begin position="715"/>
        <end position="753"/>
    </location>
</feature>
<dbReference type="PANTHER" id="PTHR47424">
    <property type="entry name" value="REGULATORY PROTEIN GAL4"/>
    <property type="match status" value="1"/>
</dbReference>
<dbReference type="GO" id="GO:0005634">
    <property type="term" value="C:nucleus"/>
    <property type="evidence" value="ECO:0007669"/>
    <property type="project" value="TreeGrafter"/>
</dbReference>
<evidence type="ECO:0000259" key="6">
    <source>
        <dbReference type="PROSITE" id="PS50048"/>
    </source>
</evidence>
<dbReference type="PROSITE" id="PS00463">
    <property type="entry name" value="ZN2_CY6_FUNGAL_1"/>
    <property type="match status" value="1"/>
</dbReference>
<dbReference type="Pfam" id="PF04082">
    <property type="entry name" value="Fungal_trans"/>
    <property type="match status" value="1"/>
</dbReference>
<evidence type="ECO:0000313" key="7">
    <source>
        <dbReference type="EMBL" id="KAF4953691.1"/>
    </source>
</evidence>
<evidence type="ECO:0000313" key="8">
    <source>
        <dbReference type="Proteomes" id="UP000604273"/>
    </source>
</evidence>
<dbReference type="Pfam" id="PF06985">
    <property type="entry name" value="HET"/>
    <property type="match status" value="1"/>
</dbReference>
<dbReference type="InterPro" id="IPR051127">
    <property type="entry name" value="Fungal_SecMet_Regulators"/>
</dbReference>
<dbReference type="InterPro" id="IPR036864">
    <property type="entry name" value="Zn2-C6_fun-type_DNA-bd_sf"/>
</dbReference>
<comment type="caution">
    <text evidence="7">The sequence shown here is derived from an EMBL/GenBank/DDBJ whole genome shotgun (WGS) entry which is preliminary data.</text>
</comment>
<keyword evidence="1" id="KW-0479">Metal-binding</keyword>
<dbReference type="GO" id="GO:0008270">
    <property type="term" value="F:zinc ion binding"/>
    <property type="evidence" value="ECO:0007669"/>
    <property type="project" value="InterPro"/>
</dbReference>
<dbReference type="AlphaFoldDB" id="A0A8H4T9F6"/>
<feature type="compositionally biased region" description="Basic and acidic residues" evidence="5">
    <location>
        <begin position="740"/>
        <end position="749"/>
    </location>
</feature>
<keyword evidence="4" id="KW-0539">Nucleus</keyword>
<keyword evidence="3" id="KW-0804">Transcription</keyword>
<evidence type="ECO:0000256" key="3">
    <source>
        <dbReference type="ARBA" id="ARBA00023163"/>
    </source>
</evidence>
<dbReference type="InterPro" id="IPR010730">
    <property type="entry name" value="HET"/>
</dbReference>